<dbReference type="Proteomes" id="UP000265848">
    <property type="component" value="Unassembled WGS sequence"/>
</dbReference>
<evidence type="ECO:0000259" key="2">
    <source>
        <dbReference type="Pfam" id="PF03713"/>
    </source>
</evidence>
<keyword evidence="1" id="KW-1133">Transmembrane helix</keyword>
<name>A0A399IYF1_9RHOB</name>
<evidence type="ECO:0000313" key="3">
    <source>
        <dbReference type="EMBL" id="RII37279.1"/>
    </source>
</evidence>
<dbReference type="Pfam" id="PF03713">
    <property type="entry name" value="DUF305"/>
    <property type="match status" value="1"/>
</dbReference>
<dbReference type="EMBL" id="QWJJ01000019">
    <property type="protein sequence ID" value="RII37279.1"/>
    <property type="molecule type" value="Genomic_DNA"/>
</dbReference>
<keyword evidence="1" id="KW-0472">Membrane</keyword>
<proteinExistence type="predicted"/>
<keyword evidence="4" id="KW-1185">Reference proteome</keyword>
<organism evidence="3 4">
    <name type="scientific">Pseudooceanicola sediminis</name>
    <dbReference type="NCBI Taxonomy" id="2211117"/>
    <lineage>
        <taxon>Bacteria</taxon>
        <taxon>Pseudomonadati</taxon>
        <taxon>Pseudomonadota</taxon>
        <taxon>Alphaproteobacteria</taxon>
        <taxon>Rhodobacterales</taxon>
        <taxon>Paracoccaceae</taxon>
        <taxon>Pseudooceanicola</taxon>
    </lineage>
</organism>
<comment type="caution">
    <text evidence="3">The sequence shown here is derived from an EMBL/GenBank/DDBJ whole genome shotgun (WGS) entry which is preliminary data.</text>
</comment>
<sequence>MSYWRFAAMIATSTVVMFGLMYLNTYLWTHVFWSETRAYMALLMGATMAIIMLGFMLSMYSSKAINAAIFGGAAIAFAASLWLVRSQVTVGDTSYMRAMIPHHSIAIMTSSRANISDPRVRKLADEIIYAQDKEIAEMRYLINSIEASGDASETEEQSSSQIVSLDQALSTAHVAVLDAGFLTEEDIAALFPAGATCTFNYTTGSPPSLAIGEVDGQATGLVKLSGDLVRLVAVSDTVLSTEGLTINIGAPGTTGEAIGPIGPEPSEADMSLKLDAGLTAGYRGFYNCRG</sequence>
<dbReference type="InterPro" id="IPR012347">
    <property type="entry name" value="Ferritin-like"/>
</dbReference>
<dbReference type="Gene3D" id="1.20.1260.10">
    <property type="match status" value="1"/>
</dbReference>
<feature type="domain" description="DUF305" evidence="2">
    <location>
        <begin position="92"/>
        <end position="178"/>
    </location>
</feature>
<feature type="transmembrane region" description="Helical" evidence="1">
    <location>
        <begin position="39"/>
        <end position="58"/>
    </location>
</feature>
<reference evidence="3 4" key="1">
    <citation type="submission" date="2018-08" db="EMBL/GenBank/DDBJ databases">
        <title>Pseudooceanicola sediminis CY03 in the family Rhodobacteracea.</title>
        <authorList>
            <person name="Zhang Y.-J."/>
        </authorList>
    </citation>
    <scope>NUCLEOTIDE SEQUENCE [LARGE SCALE GENOMIC DNA]</scope>
    <source>
        <strain evidence="3 4">CY03</strain>
    </source>
</reference>
<dbReference type="AlphaFoldDB" id="A0A399IYF1"/>
<feature type="transmembrane region" description="Helical" evidence="1">
    <location>
        <begin position="64"/>
        <end position="84"/>
    </location>
</feature>
<gene>
    <name evidence="3" type="ORF">DL237_18420</name>
</gene>
<evidence type="ECO:0000256" key="1">
    <source>
        <dbReference type="SAM" id="Phobius"/>
    </source>
</evidence>
<keyword evidence="1" id="KW-0812">Transmembrane</keyword>
<dbReference type="RefSeq" id="WP_119400558.1">
    <property type="nucleotide sequence ID" value="NZ_QWJJ01000019.1"/>
</dbReference>
<evidence type="ECO:0000313" key="4">
    <source>
        <dbReference type="Proteomes" id="UP000265848"/>
    </source>
</evidence>
<protein>
    <submittedName>
        <fullName evidence="3">DUF305 domain-containing protein</fullName>
    </submittedName>
</protein>
<dbReference type="OrthoDB" id="517560at2"/>
<accession>A0A399IYF1</accession>
<dbReference type="InterPro" id="IPR005183">
    <property type="entry name" value="DUF305_CopM-like"/>
</dbReference>
<feature type="transmembrane region" description="Helical" evidence="1">
    <location>
        <begin position="6"/>
        <end position="27"/>
    </location>
</feature>